<name>A0A4Q0VUF6_9BACI</name>
<dbReference type="OrthoDB" id="1706490at2"/>
<keyword evidence="1" id="KW-1133">Transmembrane helix</keyword>
<feature type="transmembrane region" description="Helical" evidence="1">
    <location>
        <begin position="335"/>
        <end position="352"/>
    </location>
</feature>
<feature type="transmembrane region" description="Helical" evidence="1">
    <location>
        <begin position="150"/>
        <end position="171"/>
    </location>
</feature>
<feature type="transmembrane region" description="Helical" evidence="1">
    <location>
        <begin position="20"/>
        <end position="46"/>
    </location>
</feature>
<dbReference type="PANTHER" id="PTHR39177">
    <property type="entry name" value="ABC TRANSPORTER PERMEASE YTRC-RELATED"/>
    <property type="match status" value="1"/>
</dbReference>
<feature type="transmembrane region" description="Helical" evidence="1">
    <location>
        <begin position="239"/>
        <end position="257"/>
    </location>
</feature>
<evidence type="ECO:0000313" key="2">
    <source>
        <dbReference type="EMBL" id="RXJ02007.1"/>
    </source>
</evidence>
<feature type="transmembrane region" description="Helical" evidence="1">
    <location>
        <begin position="105"/>
        <end position="130"/>
    </location>
</feature>
<dbReference type="InterPro" id="IPR053046">
    <property type="entry name" value="ABC-5_transporter"/>
</dbReference>
<comment type="caution">
    <text evidence="2">The sequence shown here is derived from an EMBL/GenBank/DDBJ whole genome shotgun (WGS) entry which is preliminary data.</text>
</comment>
<sequence length="667" mass="77343">MQLKTLLFNRGIYIQNLKNVGWIGILYLLCLWFAVPLQILMISSSYREYRQHYAFTSGSLFSFMDGFQYLLMFTVPILLAIFLFRYMHVKLSADYIHSLPIKRGALFFQNVLFGTIVLAVPVIITGLSLFVISGFVDAPTILTVSAITEWIGTTLLLIVFVFAVAVFVGMFTGISVFHGVLTYILFIFPAGITILFFMNVKYLLHGFAVDYYLDKQVEKLIPFIRASNLVRQGLTTNEVVFFLLITVIALAIGYIAYQKRKVETATQAIAFRSLQPVFLYGVTACAMLLGGMYFGETQGTLGWQIFGYVAASIIGYFIALMILEKSWRVLTKWKGYGIFVAVMVVLALLIKFDITGYENRLPTIDNIERVYFGESIYLMDENHFYYTDLEREYGPRYYYKDQTNIENIREIHKDIIKNSSRFGQLSGYYRQVVIGYELTSGKKIVRHYRVPENFYLEPNELYSSLVESQEHKRNVHGLLRIEDATKIDKISIISTRGNNQLTITDRDDIISFHETFQAELREETIDEITSKSGYWATVEYLMKDNQRATTSWNKHHELIEAWLAERDLVSKARLTAEDIAYAVIIKKDKEYLHEYMRYEEEMRDFEKRPDAIKIDNNEEIEVCLQVSNWDDRGEYVIAYYSTKDYTSPIFETISLKDAPFFIKDKLN</sequence>
<proteinExistence type="predicted"/>
<feature type="transmembrane region" description="Helical" evidence="1">
    <location>
        <begin position="277"/>
        <end position="295"/>
    </location>
</feature>
<keyword evidence="3" id="KW-1185">Reference proteome</keyword>
<evidence type="ECO:0000256" key="1">
    <source>
        <dbReference type="SAM" id="Phobius"/>
    </source>
</evidence>
<feature type="transmembrane region" description="Helical" evidence="1">
    <location>
        <begin position="183"/>
        <end position="204"/>
    </location>
</feature>
<evidence type="ECO:0000313" key="3">
    <source>
        <dbReference type="Proteomes" id="UP000290649"/>
    </source>
</evidence>
<protein>
    <submittedName>
        <fullName evidence="2">Multidrug ABC transporter permease</fullName>
    </submittedName>
</protein>
<accession>A0A4Q0VUF6</accession>
<dbReference type="EMBL" id="QOUX01000027">
    <property type="protein sequence ID" value="RXJ02007.1"/>
    <property type="molecule type" value="Genomic_DNA"/>
</dbReference>
<keyword evidence="1" id="KW-0812">Transmembrane</keyword>
<dbReference type="AlphaFoldDB" id="A0A4Q0VUF6"/>
<reference evidence="2 3" key="1">
    <citation type="journal article" date="2019" name="Int. J. Syst. Evol. Microbiol.">
        <title>Anaerobacillus alkaliphilus sp. nov., a novel alkaliphilic and moderately halophilic bacterium.</title>
        <authorList>
            <person name="Borsodi A.K."/>
            <person name="Aszalos J.M."/>
            <person name="Bihari P."/>
            <person name="Nagy I."/>
            <person name="Schumann P."/>
            <person name="Sproer C."/>
            <person name="Kovacs A.L."/>
            <person name="Boka K."/>
            <person name="Dobosy P."/>
            <person name="Ovari M."/>
            <person name="Szili-Kovacs T."/>
            <person name="Toth E."/>
        </authorList>
    </citation>
    <scope>NUCLEOTIDE SEQUENCE [LARGE SCALE GENOMIC DNA]</scope>
    <source>
        <strain evidence="2 3">B16-10</strain>
    </source>
</reference>
<keyword evidence="1" id="KW-0472">Membrane</keyword>
<organism evidence="2 3">
    <name type="scientific">Anaerobacillus alkaliphilus</name>
    <dbReference type="NCBI Taxonomy" id="1548597"/>
    <lineage>
        <taxon>Bacteria</taxon>
        <taxon>Bacillati</taxon>
        <taxon>Bacillota</taxon>
        <taxon>Bacilli</taxon>
        <taxon>Bacillales</taxon>
        <taxon>Bacillaceae</taxon>
        <taxon>Anaerobacillus</taxon>
    </lineage>
</organism>
<dbReference type="Proteomes" id="UP000290649">
    <property type="component" value="Unassembled WGS sequence"/>
</dbReference>
<dbReference type="SUPFAM" id="SSF103473">
    <property type="entry name" value="MFS general substrate transporter"/>
    <property type="match status" value="1"/>
</dbReference>
<dbReference type="InterPro" id="IPR036259">
    <property type="entry name" value="MFS_trans_sf"/>
</dbReference>
<dbReference type="RefSeq" id="WP_129077723.1">
    <property type="nucleotide sequence ID" value="NZ_QOUX01000027.1"/>
</dbReference>
<gene>
    <name evidence="2" type="ORF">DS745_07900</name>
</gene>
<feature type="transmembrane region" description="Helical" evidence="1">
    <location>
        <begin position="66"/>
        <end position="84"/>
    </location>
</feature>
<dbReference type="PANTHER" id="PTHR39177:SF1">
    <property type="entry name" value="ABC TRANSPORTER PERMEASE YTRC-RELATED"/>
    <property type="match status" value="1"/>
</dbReference>
<feature type="transmembrane region" description="Helical" evidence="1">
    <location>
        <begin position="301"/>
        <end position="323"/>
    </location>
</feature>